<name>A0ABN8XFE6_9BACT</name>
<feature type="compositionally biased region" description="Basic and acidic residues" evidence="2">
    <location>
        <begin position="66"/>
        <end position="92"/>
    </location>
</feature>
<sequence>MRKTMILIKNPLTASKLRLFILWAYASFSIALLADNGSDISLPLKLSNPSAHSLPIKGDSSNLSNKESKPLKKNETNLIPRENKSTDRIGENKEQIQKELPTQSIIPNNENFQPIILDFRITELMELKRIAREIGGNLIITIEPVGITAADLIIPLRNSGLFNVESKDGKLFIVSSNGQQQKKAYEEEIAALSRRQAALLRNIAVLQNLATSENSSKQTSSTESIDSIEKEQKNNMQSMAHILPNTQEEYPLPK</sequence>
<accession>A0ABN8XFE6</accession>
<dbReference type="RefSeq" id="WP_009061427.1">
    <property type="nucleotide sequence ID" value="NZ_JAHXRZ010000011.1"/>
</dbReference>
<feature type="compositionally biased region" description="Polar residues" evidence="2">
    <location>
        <begin position="211"/>
        <end position="225"/>
    </location>
</feature>
<protein>
    <submittedName>
        <fullName evidence="3">Uncharacterized protein</fullName>
    </submittedName>
</protein>
<evidence type="ECO:0000256" key="2">
    <source>
        <dbReference type="SAM" id="MobiDB-lite"/>
    </source>
</evidence>
<keyword evidence="4" id="KW-1185">Reference proteome</keyword>
<keyword evidence="1" id="KW-0175">Coiled coil</keyword>
<evidence type="ECO:0000313" key="4">
    <source>
        <dbReference type="Proteomes" id="UP001161497"/>
    </source>
</evidence>
<feature type="region of interest" description="Disordered" evidence="2">
    <location>
        <begin position="211"/>
        <end position="254"/>
    </location>
</feature>
<proteinExistence type="predicted"/>
<dbReference type="EMBL" id="OX458932">
    <property type="protein sequence ID" value="CAI9085753.1"/>
    <property type="molecule type" value="Genomic_DNA"/>
</dbReference>
<reference evidence="3" key="1">
    <citation type="submission" date="2023-03" db="EMBL/GenBank/DDBJ databases">
        <authorList>
            <person name="Cremers G."/>
            <person name="Picone N."/>
        </authorList>
    </citation>
    <scope>NUCLEOTIDE SEQUENCE</scope>
    <source>
        <strain evidence="3">Sample_alias</strain>
    </source>
</reference>
<feature type="compositionally biased region" description="Polar residues" evidence="2">
    <location>
        <begin position="234"/>
        <end position="248"/>
    </location>
</feature>
<gene>
    <name evidence="3" type="ORF">MFUM_1405</name>
</gene>
<organism evidence="3 4">
    <name type="scientific">Candidatus Methylacidiphilum fumarolicum</name>
    <dbReference type="NCBI Taxonomy" id="591154"/>
    <lineage>
        <taxon>Bacteria</taxon>
        <taxon>Pseudomonadati</taxon>
        <taxon>Verrucomicrobiota</taxon>
        <taxon>Methylacidiphilae</taxon>
        <taxon>Methylacidiphilales</taxon>
        <taxon>Methylacidiphilaceae</taxon>
        <taxon>Methylacidiphilum (ex Ratnadevi et al. 2023)</taxon>
    </lineage>
</organism>
<dbReference type="Proteomes" id="UP001161497">
    <property type="component" value="Chromosome"/>
</dbReference>
<evidence type="ECO:0000256" key="1">
    <source>
        <dbReference type="SAM" id="Coils"/>
    </source>
</evidence>
<feature type="coiled-coil region" evidence="1">
    <location>
        <begin position="175"/>
        <end position="202"/>
    </location>
</feature>
<evidence type="ECO:0000313" key="3">
    <source>
        <dbReference type="EMBL" id="CAI9085753.1"/>
    </source>
</evidence>
<feature type="region of interest" description="Disordered" evidence="2">
    <location>
        <begin position="55"/>
        <end position="92"/>
    </location>
</feature>